<dbReference type="InterPro" id="IPR024478">
    <property type="entry name" value="HlyB_4HB_MCP"/>
</dbReference>
<dbReference type="Gene3D" id="1.10.287.950">
    <property type="entry name" value="Methyl-accepting chemotaxis protein"/>
    <property type="match status" value="1"/>
</dbReference>
<keyword evidence="6" id="KW-0812">Transmembrane</keyword>
<feature type="compositionally biased region" description="Polar residues" evidence="5">
    <location>
        <begin position="409"/>
        <end position="429"/>
    </location>
</feature>
<dbReference type="Pfam" id="PF00015">
    <property type="entry name" value="MCPsignal"/>
    <property type="match status" value="1"/>
</dbReference>
<evidence type="ECO:0000313" key="10">
    <source>
        <dbReference type="Proteomes" id="UP001294412"/>
    </source>
</evidence>
<dbReference type="PROSITE" id="PS50111">
    <property type="entry name" value="CHEMOTAXIS_TRANSDUC_2"/>
    <property type="match status" value="1"/>
</dbReference>
<keyword evidence="6" id="KW-1133">Transmembrane helix</keyword>
<comment type="similarity">
    <text evidence="2">Belongs to the methyl-accepting chemotaxis (MCP) protein family.</text>
</comment>
<accession>A0ABU5HXU6</accession>
<evidence type="ECO:0000256" key="1">
    <source>
        <dbReference type="ARBA" id="ARBA00022500"/>
    </source>
</evidence>
<keyword evidence="1" id="KW-0145">Chemotaxis</keyword>
<feature type="coiled-coil region" evidence="4">
    <location>
        <begin position="594"/>
        <end position="632"/>
    </location>
</feature>
<evidence type="ECO:0000256" key="6">
    <source>
        <dbReference type="SAM" id="Phobius"/>
    </source>
</evidence>
<evidence type="ECO:0000256" key="2">
    <source>
        <dbReference type="ARBA" id="ARBA00029447"/>
    </source>
</evidence>
<evidence type="ECO:0000259" key="8">
    <source>
        <dbReference type="PROSITE" id="PS50885"/>
    </source>
</evidence>
<proteinExistence type="inferred from homology"/>
<dbReference type="InterPro" id="IPR051310">
    <property type="entry name" value="MCP_chemotaxis"/>
</dbReference>
<name>A0ABU5HXU6_9HYPH</name>
<sequence>MRLTIKTKLIASFATILLLMGGSGYIAVSSLSGANDLMTRFTSGPFEQVRNAGAIRLSATEIRRLVAQTYLATAPEDIARRLQQFKEESDSLPGEVERLLAAFEPERRAQYASLETDVQTFRDAAADAIAKGAEADPQSAQTAFNDTNEQISAFNETMATLQTAVQDMRQREFDRNGAADRDRIEMISRTLDLLHAVERDAATARTQAVASASRVDPARVRETVAIAQEALAAVNQELTDIEALPLYSGELASGFAALKSNWSSAAAVIDKTLAVALESDRITALNAMNGLRPISETLSQTLSGIAKAATDASDNASATALATYESTRITLISLILVAIALGVAAAIWMAISISRGLTRSVNAAEAIGRGDLTQDIDAKGNDEIADLLRAMQTMNQNLRDIAGDVLSSAEQVASGSQQSSSTAEQLSQGSTEQAAATEQASAAMEEMAANIRQNAENAAQTEKIAVQASTNADKSGAAVTNSVEAMRTIADKIRIVQEIARQTDLLALNAAIEAARAGQHGKGFAVVASEVRKLAERSQQAASEIGELSTSTLNISEEAGRMLQELVPDIQKTAELVGEITAACREQNMGAEQINQAIQQLDQVTQQNAAAANEVSATAEQLSAQASMLNERASFFTLEQTAKAPSASKGSDIRELKAKVESFATRKALTGPTAQSKKPTKAATKPAQKTAQGGYNLDLDDETEEVGFERMSA</sequence>
<dbReference type="SMART" id="SM00283">
    <property type="entry name" value="MA"/>
    <property type="match status" value="1"/>
</dbReference>
<dbReference type="CDD" id="cd06225">
    <property type="entry name" value="HAMP"/>
    <property type="match status" value="1"/>
</dbReference>
<keyword evidence="10" id="KW-1185">Reference proteome</keyword>
<dbReference type="EMBL" id="JAXLPB010000001">
    <property type="protein sequence ID" value="MDY8107620.1"/>
    <property type="molecule type" value="Genomic_DNA"/>
</dbReference>
<keyword evidence="6" id="KW-0472">Membrane</keyword>
<feature type="transmembrane region" description="Helical" evidence="6">
    <location>
        <begin position="329"/>
        <end position="351"/>
    </location>
</feature>
<keyword evidence="4" id="KW-0175">Coiled coil</keyword>
<protein>
    <submittedName>
        <fullName evidence="9">Methyl-accepting chemotaxis protein</fullName>
    </submittedName>
</protein>
<organism evidence="9 10">
    <name type="scientific">Fulvimarina uroteuthidis</name>
    <dbReference type="NCBI Taxonomy" id="3098149"/>
    <lineage>
        <taxon>Bacteria</taxon>
        <taxon>Pseudomonadati</taxon>
        <taxon>Pseudomonadota</taxon>
        <taxon>Alphaproteobacteria</taxon>
        <taxon>Hyphomicrobiales</taxon>
        <taxon>Aurantimonadaceae</taxon>
        <taxon>Fulvimarina</taxon>
    </lineage>
</organism>
<evidence type="ECO:0000256" key="5">
    <source>
        <dbReference type="SAM" id="MobiDB-lite"/>
    </source>
</evidence>
<dbReference type="SUPFAM" id="SSF58104">
    <property type="entry name" value="Methyl-accepting chemotaxis protein (MCP) signaling domain"/>
    <property type="match status" value="1"/>
</dbReference>
<dbReference type="InterPro" id="IPR004089">
    <property type="entry name" value="MCPsignal_dom"/>
</dbReference>
<feature type="region of interest" description="Disordered" evidence="5">
    <location>
        <begin position="664"/>
        <end position="713"/>
    </location>
</feature>
<gene>
    <name evidence="9" type="ORF">U0C82_00465</name>
</gene>
<reference evidence="9 10" key="1">
    <citation type="submission" date="2023-12" db="EMBL/GenBank/DDBJ databases">
        <title>Description of Novel Strain Fulvimarina sp. 2208YS6-2-32 isolated from Uroteuthis (Photololigo) edulis.</title>
        <authorList>
            <person name="Park J.-S."/>
        </authorList>
    </citation>
    <scope>NUCLEOTIDE SEQUENCE [LARGE SCALE GENOMIC DNA]</scope>
    <source>
        <strain evidence="9 10">2208YS6-2-32</strain>
    </source>
</reference>
<comment type="caution">
    <text evidence="9">The sequence shown here is derived from an EMBL/GenBank/DDBJ whole genome shotgun (WGS) entry which is preliminary data.</text>
</comment>
<dbReference type="PROSITE" id="PS50885">
    <property type="entry name" value="HAMP"/>
    <property type="match status" value="1"/>
</dbReference>
<feature type="domain" description="HAMP" evidence="8">
    <location>
        <begin position="351"/>
        <end position="403"/>
    </location>
</feature>
<dbReference type="Pfam" id="PF00672">
    <property type="entry name" value="HAMP"/>
    <property type="match status" value="1"/>
</dbReference>
<dbReference type="PANTHER" id="PTHR43531">
    <property type="entry name" value="PROTEIN ICFG"/>
    <property type="match status" value="1"/>
</dbReference>
<dbReference type="Pfam" id="PF12729">
    <property type="entry name" value="4HB_MCP_1"/>
    <property type="match status" value="1"/>
</dbReference>
<dbReference type="RefSeq" id="WP_322184791.1">
    <property type="nucleotide sequence ID" value="NZ_JAXLPB010000001.1"/>
</dbReference>
<feature type="compositionally biased region" description="Low complexity" evidence="5">
    <location>
        <begin position="430"/>
        <end position="443"/>
    </location>
</feature>
<evidence type="ECO:0000256" key="4">
    <source>
        <dbReference type="SAM" id="Coils"/>
    </source>
</evidence>
<dbReference type="PANTHER" id="PTHR43531:SF11">
    <property type="entry name" value="METHYL-ACCEPTING CHEMOTAXIS PROTEIN 3"/>
    <property type="match status" value="1"/>
</dbReference>
<dbReference type="InterPro" id="IPR003660">
    <property type="entry name" value="HAMP_dom"/>
</dbReference>
<feature type="region of interest" description="Disordered" evidence="5">
    <location>
        <begin position="409"/>
        <end position="443"/>
    </location>
</feature>
<evidence type="ECO:0000313" key="9">
    <source>
        <dbReference type="EMBL" id="MDY8107620.1"/>
    </source>
</evidence>
<dbReference type="SMART" id="SM00304">
    <property type="entry name" value="HAMP"/>
    <property type="match status" value="1"/>
</dbReference>
<keyword evidence="3" id="KW-0807">Transducer</keyword>
<feature type="domain" description="Methyl-accepting transducer" evidence="7">
    <location>
        <begin position="408"/>
        <end position="623"/>
    </location>
</feature>
<dbReference type="Proteomes" id="UP001294412">
    <property type="component" value="Unassembled WGS sequence"/>
</dbReference>
<evidence type="ECO:0000259" key="7">
    <source>
        <dbReference type="PROSITE" id="PS50111"/>
    </source>
</evidence>
<evidence type="ECO:0000256" key="3">
    <source>
        <dbReference type="PROSITE-ProRule" id="PRU00284"/>
    </source>
</evidence>
<feature type="compositionally biased region" description="Low complexity" evidence="5">
    <location>
        <begin position="672"/>
        <end position="692"/>
    </location>
</feature>